<dbReference type="AlphaFoldDB" id="A0AA88HRY3"/>
<dbReference type="SUPFAM" id="SSF81383">
    <property type="entry name" value="F-box domain"/>
    <property type="match status" value="1"/>
</dbReference>
<name>A0AA88HRY3_ARTSF</name>
<dbReference type="PANTHER" id="PTHR34098">
    <property type="entry name" value="F-BOX ONLY PROTEIN 47"/>
    <property type="match status" value="1"/>
</dbReference>
<comment type="caution">
    <text evidence="4">The sequence shown here is derived from an EMBL/GenBank/DDBJ whole genome shotgun (WGS) entry which is preliminary data.</text>
</comment>
<organism evidence="4 5">
    <name type="scientific">Artemia franciscana</name>
    <name type="common">Brine shrimp</name>
    <name type="synonym">Artemia sanfranciscana</name>
    <dbReference type="NCBI Taxonomy" id="6661"/>
    <lineage>
        <taxon>Eukaryota</taxon>
        <taxon>Metazoa</taxon>
        <taxon>Ecdysozoa</taxon>
        <taxon>Arthropoda</taxon>
        <taxon>Crustacea</taxon>
        <taxon>Branchiopoda</taxon>
        <taxon>Anostraca</taxon>
        <taxon>Artemiidae</taxon>
        <taxon>Artemia</taxon>
    </lineage>
</organism>
<dbReference type="PROSITE" id="PS50158">
    <property type="entry name" value="ZF_CCHC"/>
    <property type="match status" value="1"/>
</dbReference>
<dbReference type="EMBL" id="JAVRJZ010000015">
    <property type="protein sequence ID" value="KAK2712791.1"/>
    <property type="molecule type" value="Genomic_DNA"/>
</dbReference>
<dbReference type="InterPro" id="IPR001878">
    <property type="entry name" value="Znf_CCHC"/>
</dbReference>
<keyword evidence="1" id="KW-0863">Zinc-finger</keyword>
<dbReference type="InterPro" id="IPR036047">
    <property type="entry name" value="F-box-like_dom_sf"/>
</dbReference>
<evidence type="ECO:0000256" key="1">
    <source>
        <dbReference type="PROSITE-ProRule" id="PRU00047"/>
    </source>
</evidence>
<dbReference type="Proteomes" id="UP001187531">
    <property type="component" value="Unassembled WGS sequence"/>
</dbReference>
<dbReference type="GO" id="GO:0008270">
    <property type="term" value="F:zinc ion binding"/>
    <property type="evidence" value="ECO:0007669"/>
    <property type="project" value="UniProtKB-KW"/>
</dbReference>
<feature type="region of interest" description="Disordered" evidence="2">
    <location>
        <begin position="148"/>
        <end position="187"/>
    </location>
</feature>
<evidence type="ECO:0000313" key="4">
    <source>
        <dbReference type="EMBL" id="KAK2712791.1"/>
    </source>
</evidence>
<gene>
    <name evidence="4" type="ORF">QYM36_011473</name>
</gene>
<reference evidence="4" key="1">
    <citation type="submission" date="2023-07" db="EMBL/GenBank/DDBJ databases">
        <title>Chromosome-level genome assembly of Artemia franciscana.</title>
        <authorList>
            <person name="Jo E."/>
        </authorList>
    </citation>
    <scope>NUCLEOTIDE SEQUENCE</scope>
    <source>
        <tissue evidence="4">Whole body</tissue>
    </source>
</reference>
<dbReference type="PANTHER" id="PTHR34098:SF1">
    <property type="entry name" value="F-BOX ONLY PROTEIN 47"/>
    <property type="match status" value="1"/>
</dbReference>
<protein>
    <recommendedName>
        <fullName evidence="3">CCHC-type domain-containing protein</fullName>
    </recommendedName>
</protein>
<dbReference type="GO" id="GO:0003676">
    <property type="term" value="F:nucleic acid binding"/>
    <property type="evidence" value="ECO:0007669"/>
    <property type="project" value="InterPro"/>
</dbReference>
<feature type="compositionally biased region" description="Basic residues" evidence="2">
    <location>
        <begin position="170"/>
        <end position="187"/>
    </location>
</feature>
<evidence type="ECO:0000313" key="5">
    <source>
        <dbReference type="Proteomes" id="UP001187531"/>
    </source>
</evidence>
<evidence type="ECO:0000259" key="3">
    <source>
        <dbReference type="PROSITE" id="PS50158"/>
    </source>
</evidence>
<feature type="domain" description="CCHC-type" evidence="3">
    <location>
        <begin position="85"/>
        <end position="99"/>
    </location>
</feature>
<dbReference type="InterPro" id="IPR038946">
    <property type="entry name" value="FBXO47"/>
</dbReference>
<sequence length="585" mass="67069">MYTHCDILKYKLMCAYNILTRGYRNNTGFSTCGRMRGSSRAHGGDRRRGGHGKRSDGVGSGSACYNCGMMKVMDPWSFQIRGRMRCYTCQGEGHQLRDCIQGRQETFQLDSVLLKTLASFAHITNAEDLIPRENAAIPINDAIVERTPSTARITRSNSSYTRLSDATKHTNTKSRRSKRIQNKERAKRAKLNVDGPLGYFDALPPEVAEQVFLKMDLISLSRLALTSKTMMQRLIHFSICRPTLKRTIAYKSISLNPFPGDKKLCNQKLFYSLGLLMKRASCLWTTSRRLSLMVTLVKEIDILIDHSNCASINCREVGMLCYYGTLLQTFIAGWDSAECTKVLMVIDNQAEIKKKLTELLRVGYRGHFRRVGDAVLDDQQLNEIKIRYHYLKLFVEAASTPSERWLWLLRILAQYNREERAILLLMMFLPLDNEGKITWDSLLMEDNPESLIAITCVANVVSNSYRFSGRCKDIAITEDDIIGVCIKMMEFPGRWSHAKMANFAVFLPIDIRSKFLAELWTSDNLEATNVIIELAQFQFFRAVDKKEFINTLILAGNHLREPYFPNAVFQFMFMEISRKIRRNSK</sequence>
<keyword evidence="1" id="KW-0479">Metal-binding</keyword>
<feature type="compositionally biased region" description="Polar residues" evidence="2">
    <location>
        <begin position="148"/>
        <end position="164"/>
    </location>
</feature>
<accession>A0AA88HRY3</accession>
<dbReference type="Pfam" id="PF00646">
    <property type="entry name" value="F-box"/>
    <property type="match status" value="1"/>
</dbReference>
<feature type="region of interest" description="Disordered" evidence="2">
    <location>
        <begin position="35"/>
        <end position="59"/>
    </location>
</feature>
<keyword evidence="1" id="KW-0862">Zinc</keyword>
<evidence type="ECO:0000256" key="2">
    <source>
        <dbReference type="SAM" id="MobiDB-lite"/>
    </source>
</evidence>
<proteinExistence type="predicted"/>
<keyword evidence="5" id="KW-1185">Reference proteome</keyword>
<dbReference type="InterPro" id="IPR001810">
    <property type="entry name" value="F-box_dom"/>
</dbReference>